<dbReference type="NCBIfam" id="NF037959">
    <property type="entry name" value="MFS_SpdSyn"/>
    <property type="match status" value="1"/>
</dbReference>
<feature type="transmembrane region" description="Helical" evidence="2">
    <location>
        <begin position="342"/>
        <end position="365"/>
    </location>
</feature>
<evidence type="ECO:0000256" key="1">
    <source>
        <dbReference type="ARBA" id="ARBA00023115"/>
    </source>
</evidence>
<dbReference type="GO" id="GO:0006596">
    <property type="term" value="P:polyamine biosynthetic process"/>
    <property type="evidence" value="ECO:0007669"/>
    <property type="project" value="UniProtKB-KW"/>
</dbReference>
<proteinExistence type="predicted"/>
<evidence type="ECO:0000313" key="4">
    <source>
        <dbReference type="Proteomes" id="UP000015527"/>
    </source>
</evidence>
<feature type="transmembrane region" description="Helical" evidence="2">
    <location>
        <begin position="16"/>
        <end position="37"/>
    </location>
</feature>
<feature type="transmembrane region" description="Helical" evidence="2">
    <location>
        <begin position="307"/>
        <end position="330"/>
    </location>
</feature>
<keyword evidence="1" id="KW-0620">Polyamine biosynthesis</keyword>
<sequence length="746" mass="79985">MAADVKGEGEGRAARGLFVATISTGSFLLFLVQPMVARMALPRLGGAPNVWNSAMLVYQALLLAGYAYAHMLGRLSLRRQTIVHLALLLLAGSTLPVGLFDLVQPKGLPEALWVPVLLGLSVGPVFFAVSAQAPLMQRWFAADPGAGQPWALYAASNLGSFAGLLAYPLLAEPLLTLRSQSIAWSCGFALLISLVILCAASRRHALPPPPSQKQLWGQGVRIPGRTMALWLALAAIPSGLMLSTTTHLTTDIFAMPLLWVIPLGLYLLSFVVAFADNRAPAAAIAFVTPVVVLFAGSYAMLSNGSGTLWIAGGACLMLFCIATTLHKRLYDLRPAPAQLTRFYLVMSAGGALGGLFTALVAPLVFDWAWEHPLLVMAAAVIMPLDPILRWRSGEGIEPGMARVALLLLLAFAAFLGWQLDQRALRPDEGLAAVLLTVFLTGTGIMVMAWRTAFVTVLALAMVAQGGIWTIRATLGGERTRSYFGIYTVRDTADGALRTLAHGTTLHGEQSLDPVRSREALTYYGPTSGVALALNAVPHLEGAAARIGVVGLGTGSLACRAVPGQRWTFFEIDPVILQFSTSERFTFLRDCTPGARVILGDARLKLTDMPAGVFDVLVIDAFSSDAIPVHLLTKEALQVYARALTPRGLLLLHISNRYLDLAPVVGTNAAASGMTALSRLDRPIDTALYTPSRWIALSRDGSVVKDLARISADTPWTPLNDRAARPWTDDHASILPFVRWDRLTGRP</sequence>
<feature type="transmembrane region" description="Helical" evidence="2">
    <location>
        <begin position="281"/>
        <end position="301"/>
    </location>
</feature>
<dbReference type="Gene3D" id="3.40.50.150">
    <property type="entry name" value="Vaccinia Virus protein VP39"/>
    <property type="match status" value="1"/>
</dbReference>
<feature type="transmembrane region" description="Helical" evidence="2">
    <location>
        <begin position="112"/>
        <end position="129"/>
    </location>
</feature>
<comment type="caution">
    <text evidence="3">The sequence shown here is derived from an EMBL/GenBank/DDBJ whole genome shotgun (WGS) entry which is preliminary data.</text>
</comment>
<dbReference type="CDD" id="cd02440">
    <property type="entry name" value="AdoMet_MTases"/>
    <property type="match status" value="1"/>
</dbReference>
<evidence type="ECO:0000256" key="2">
    <source>
        <dbReference type="SAM" id="Phobius"/>
    </source>
</evidence>
<keyword evidence="2" id="KW-0472">Membrane</keyword>
<feature type="transmembrane region" description="Helical" evidence="2">
    <location>
        <begin position="150"/>
        <end position="170"/>
    </location>
</feature>
<feature type="transmembrane region" description="Helical" evidence="2">
    <location>
        <begin position="429"/>
        <end position="449"/>
    </location>
</feature>
<dbReference type="PANTHER" id="PTHR43317:SF1">
    <property type="entry name" value="THERMOSPERMINE SYNTHASE ACAULIS5"/>
    <property type="match status" value="1"/>
</dbReference>
<dbReference type="InterPro" id="IPR029063">
    <property type="entry name" value="SAM-dependent_MTases_sf"/>
</dbReference>
<feature type="transmembrane region" description="Helical" evidence="2">
    <location>
        <begin position="49"/>
        <end position="69"/>
    </location>
</feature>
<keyword evidence="4" id="KW-1185">Reference proteome</keyword>
<dbReference type="RefSeq" id="WP_021234160.1">
    <property type="nucleotide sequence ID" value="NZ_ATHL01000076.1"/>
</dbReference>
<gene>
    <name evidence="3" type="ORF">L284_11570</name>
</gene>
<evidence type="ECO:0008006" key="5">
    <source>
        <dbReference type="Google" id="ProtNLM"/>
    </source>
</evidence>
<accession>T0HQD4</accession>
<dbReference type="EMBL" id="ATHL01000076">
    <property type="protein sequence ID" value="EQB15267.1"/>
    <property type="molecule type" value="Genomic_DNA"/>
</dbReference>
<keyword evidence="2" id="KW-1133">Transmembrane helix</keyword>
<dbReference type="eggNOG" id="COG0421">
    <property type="taxonomic scope" value="Bacteria"/>
</dbReference>
<dbReference type="Proteomes" id="UP000015527">
    <property type="component" value="Unassembled WGS sequence"/>
</dbReference>
<protein>
    <recommendedName>
        <fullName evidence="5">Spermidine synthase</fullName>
    </recommendedName>
</protein>
<evidence type="ECO:0000313" key="3">
    <source>
        <dbReference type="EMBL" id="EQB15267.1"/>
    </source>
</evidence>
<feature type="transmembrane region" description="Helical" evidence="2">
    <location>
        <begin position="182"/>
        <end position="201"/>
    </location>
</feature>
<reference evidence="3 4" key="1">
    <citation type="journal article" date="2013" name="Genome Announc.">
        <title>Genome Sequence of Novosphingobium lindaniclasticum LE124T, Isolated from a Hexachlorocyclohexane Dumpsite.</title>
        <authorList>
            <person name="Saxena A."/>
            <person name="Nayyar N."/>
            <person name="Sangwan N."/>
            <person name="Kumari R."/>
            <person name="Khurana J.P."/>
            <person name="Lal R."/>
        </authorList>
    </citation>
    <scope>NUCLEOTIDE SEQUENCE [LARGE SCALE GENOMIC DNA]</scope>
    <source>
        <strain evidence="3 4">LE124</strain>
    </source>
</reference>
<feature type="transmembrane region" description="Helical" evidence="2">
    <location>
        <begin position="400"/>
        <end position="417"/>
    </location>
</feature>
<keyword evidence="2" id="KW-0812">Transmembrane</keyword>
<organism evidence="3 4">
    <name type="scientific">Novosphingobium lindaniclasticum LE124</name>
    <dbReference type="NCBI Taxonomy" id="1096930"/>
    <lineage>
        <taxon>Bacteria</taxon>
        <taxon>Pseudomonadati</taxon>
        <taxon>Pseudomonadota</taxon>
        <taxon>Alphaproteobacteria</taxon>
        <taxon>Sphingomonadales</taxon>
        <taxon>Sphingomonadaceae</taxon>
        <taxon>Novosphingobium</taxon>
    </lineage>
</organism>
<feature type="transmembrane region" description="Helical" evidence="2">
    <location>
        <begin position="252"/>
        <end position="274"/>
    </location>
</feature>
<feature type="transmembrane region" description="Helical" evidence="2">
    <location>
        <begin position="81"/>
        <end position="100"/>
    </location>
</feature>
<dbReference type="PATRIC" id="fig|1096930.3.peg.2299"/>
<dbReference type="SUPFAM" id="SSF53335">
    <property type="entry name" value="S-adenosyl-L-methionine-dependent methyltransferases"/>
    <property type="match status" value="1"/>
</dbReference>
<dbReference type="PANTHER" id="PTHR43317">
    <property type="entry name" value="THERMOSPERMINE SYNTHASE ACAULIS5"/>
    <property type="match status" value="1"/>
</dbReference>
<feature type="transmembrane region" description="Helical" evidence="2">
    <location>
        <begin position="222"/>
        <end position="240"/>
    </location>
</feature>
<dbReference type="AlphaFoldDB" id="T0HQD4"/>
<name>T0HQD4_9SPHN</name>